<gene>
    <name evidence="2" type="ORF">UV54_C0013G0013</name>
</gene>
<name>A0A0G1F052_9BACT</name>
<evidence type="ECO:0000313" key="3">
    <source>
        <dbReference type="Proteomes" id="UP000034213"/>
    </source>
</evidence>
<dbReference type="PANTHER" id="PTHR47514">
    <property type="entry name" value="TRANSKETOLASE N-TERMINAL SECTION-RELATED"/>
    <property type="match status" value="1"/>
</dbReference>
<dbReference type="AlphaFoldDB" id="A0A0G1F052"/>
<evidence type="ECO:0000313" key="2">
    <source>
        <dbReference type="EMBL" id="KKS80213.1"/>
    </source>
</evidence>
<dbReference type="InterPro" id="IPR029061">
    <property type="entry name" value="THDP-binding"/>
</dbReference>
<accession>A0A0G1F052</accession>
<dbReference type="Gene3D" id="3.40.50.970">
    <property type="match status" value="1"/>
</dbReference>
<dbReference type="Proteomes" id="UP000034213">
    <property type="component" value="Unassembled WGS sequence"/>
</dbReference>
<dbReference type="Pfam" id="PF00456">
    <property type="entry name" value="Transketolase_N"/>
    <property type="match status" value="1"/>
</dbReference>
<dbReference type="SUPFAM" id="SSF52518">
    <property type="entry name" value="Thiamin diphosphate-binding fold (THDP-binding)"/>
    <property type="match status" value="1"/>
</dbReference>
<dbReference type="PATRIC" id="fig|1618369.3.peg.234"/>
<reference evidence="2 3" key="1">
    <citation type="journal article" date="2015" name="Nature">
        <title>rRNA introns, odd ribosomes, and small enigmatic genomes across a large radiation of phyla.</title>
        <authorList>
            <person name="Brown C.T."/>
            <person name="Hug L.A."/>
            <person name="Thomas B.C."/>
            <person name="Sharon I."/>
            <person name="Castelle C.J."/>
            <person name="Singh A."/>
            <person name="Wilkins M.J."/>
            <person name="Williams K.H."/>
            <person name="Banfield J.F."/>
        </authorList>
    </citation>
    <scope>NUCLEOTIDE SEQUENCE [LARGE SCALE GENOMIC DNA]</scope>
</reference>
<dbReference type="InterPro" id="IPR005474">
    <property type="entry name" value="Transketolase_N"/>
</dbReference>
<proteinExistence type="predicted"/>
<organism evidence="2 3">
    <name type="scientific">Candidatus Beckwithbacteria bacterium GW2011_GWA2_43_10</name>
    <dbReference type="NCBI Taxonomy" id="1618369"/>
    <lineage>
        <taxon>Bacteria</taxon>
        <taxon>Candidatus Beckwithiibacteriota</taxon>
    </lineage>
</organism>
<protein>
    <recommendedName>
        <fullName evidence="1">Transketolase N-terminal domain-containing protein</fullName>
    </recommendedName>
</protein>
<comment type="caution">
    <text evidence="2">The sequence shown here is derived from an EMBL/GenBank/DDBJ whole genome shotgun (WGS) entry which is preliminary data.</text>
</comment>
<evidence type="ECO:0000259" key="1">
    <source>
        <dbReference type="Pfam" id="PF00456"/>
    </source>
</evidence>
<dbReference type="PANTHER" id="PTHR47514:SF2">
    <property type="entry name" value="TRANSKETOLASE"/>
    <property type="match status" value="1"/>
</dbReference>
<dbReference type="CDD" id="cd02012">
    <property type="entry name" value="TPP_TK"/>
    <property type="match status" value="1"/>
</dbReference>
<feature type="domain" description="Transketolase N-terminal" evidence="1">
    <location>
        <begin position="9"/>
        <end position="237"/>
    </location>
</feature>
<dbReference type="STRING" id="1618369.UV54_C0013G0013"/>
<dbReference type="EMBL" id="LCEW01000013">
    <property type="protein sequence ID" value="KKS80213.1"/>
    <property type="molecule type" value="Genomic_DNA"/>
</dbReference>
<sequence length="246" mass="27627">MTKVINRLKKEIIQMAFQAQEGHVPSAFSILDILWVLYDRVLKKDYFILSKGHGCLGLYAVLAEKGFFPKSWLANFGRFNSHLGGHPDCRQVPGVEASTGSLGHGLPLAVGMAMGLKIRKRQSKVYCLIGDGEANEGSVWEAVMLATQHRLDNLVCLVDYNHSTDRALNLGDLGVKFRSFGWQVKKINGHNHQEIFEALKLAHKKPLAIIAKTIKGYGIKEMENNPAWHHRSPTKEEMERILTELN</sequence>